<dbReference type="PATRIC" id="fig|1453496.5.peg.179"/>
<dbReference type="InterPro" id="IPR046406">
    <property type="entry name" value="DcrB"/>
</dbReference>
<dbReference type="EMBL" id="CP009706">
    <property type="protein sequence ID" value="AIU71095.1"/>
    <property type="molecule type" value="Genomic_DNA"/>
</dbReference>
<reference evidence="3 4" key="1">
    <citation type="journal article" date="2014" name="Gut Pathog.">
        <title>Gene clusters of Hafnia alvei strain FB1 important in survival and pathogenesis: a draft genome perspective.</title>
        <authorList>
            <person name="Tan J.Y."/>
            <person name="Yin W.F."/>
            <person name="Chan K.G."/>
        </authorList>
    </citation>
    <scope>NUCLEOTIDE SEQUENCE [LARGE SCALE GENOMIC DNA]</scope>
    <source>
        <strain evidence="3 4">FB1</strain>
    </source>
</reference>
<dbReference type="Pfam" id="PF08786">
    <property type="entry name" value="DcrB"/>
    <property type="match status" value="1"/>
</dbReference>
<dbReference type="RefSeq" id="WP_025797280.1">
    <property type="nucleotide sequence ID" value="NZ_CP009706.1"/>
</dbReference>
<keyword evidence="1 2" id="KW-0732">Signal</keyword>
<feature type="signal peptide" evidence="2">
    <location>
        <begin position="1"/>
        <end position="19"/>
    </location>
</feature>
<dbReference type="Gene3D" id="3.40.1000.10">
    <property type="entry name" value="Mog1/PsbP, alpha/beta/alpha sandwich"/>
    <property type="match status" value="1"/>
</dbReference>
<dbReference type="HOGENOM" id="CLU_125378_0_0_6"/>
<name>A0A097QXA1_HAFAL</name>
<feature type="chain" id="PRO_5001937026" description="Inner membrane lipoprotein DcrB" evidence="2">
    <location>
        <begin position="20"/>
        <end position="191"/>
    </location>
</feature>
<keyword evidence="1" id="KW-1003">Cell membrane</keyword>
<proteinExistence type="inferred from homology"/>
<dbReference type="PROSITE" id="PS51257">
    <property type="entry name" value="PROKAR_LIPOPROTEIN"/>
    <property type="match status" value="1"/>
</dbReference>
<sequence length="191" mass="19728">MRNLVKFMGVGLLVAGLAACDGQSTDNTTSAAKGSTPVEASVPAGENISLLNGKVTFTLPAGLTDQSGKLGSQSNSMHVYANKSGQQAIIVIMAPLPADSLSTLSGRLVEQQKSRDPSLNVLSDKSIEVSGQQAQEVNSLQTAKGQVSYSSIVLAKAGDQLMTMQVSLPGENQQEAANIANGVINTLKIAE</sequence>
<evidence type="ECO:0000256" key="2">
    <source>
        <dbReference type="SAM" id="SignalP"/>
    </source>
</evidence>
<accession>A0A097QXA1</accession>
<dbReference type="HAMAP" id="MF_02248">
    <property type="entry name" value="DcrB"/>
    <property type="match status" value="1"/>
</dbReference>
<evidence type="ECO:0000313" key="4">
    <source>
        <dbReference type="Proteomes" id="UP000029986"/>
    </source>
</evidence>
<keyword evidence="4" id="KW-1185">Reference proteome</keyword>
<dbReference type="eggNOG" id="ENOG502Z932">
    <property type="taxonomic scope" value="Bacteria"/>
</dbReference>
<dbReference type="InterPro" id="IPR014894">
    <property type="entry name" value="DcrB/EagT6"/>
</dbReference>
<dbReference type="GO" id="GO:0005886">
    <property type="term" value="C:plasma membrane"/>
    <property type="evidence" value="ECO:0007669"/>
    <property type="project" value="UniProtKB-SubCell"/>
</dbReference>
<dbReference type="KEGG" id="hav:AT03_00885"/>
<comment type="subcellular location">
    <subcellularLocation>
        <location evidence="1">Cell membrane</location>
        <topology evidence="1">Lipid-anchor</topology>
        <orientation evidence="1">Periplasmic side</orientation>
    </subcellularLocation>
</comment>
<keyword evidence="1" id="KW-0449">Lipoprotein</keyword>
<dbReference type="OrthoDB" id="6476276at2"/>
<keyword evidence="1" id="KW-0564">Palmitate</keyword>
<evidence type="ECO:0000256" key="1">
    <source>
        <dbReference type="HAMAP-Rule" id="MF_02248"/>
    </source>
</evidence>
<gene>
    <name evidence="1" type="primary">dcrB</name>
    <name evidence="3" type="ORF">AT03_00885</name>
</gene>
<evidence type="ECO:0000313" key="3">
    <source>
        <dbReference type="EMBL" id="AIU71095.1"/>
    </source>
</evidence>
<protein>
    <recommendedName>
        <fullName evidence="1">Inner membrane lipoprotein DcrB</fullName>
    </recommendedName>
</protein>
<dbReference type="NCBIfam" id="NF008627">
    <property type="entry name" value="PRK11615.1"/>
    <property type="match status" value="1"/>
</dbReference>
<comment type="similarity">
    <text evidence="1">Belongs to the DcrB family.</text>
</comment>
<comment type="function">
    <text evidence="1">Plays a role in cell envelope biogenesis, maintenance of cell envelope integrity and membrane homeostasis. Essential for lipoprotein maturation under conditions where membrane fluidity may be altered.</text>
</comment>
<dbReference type="AlphaFoldDB" id="A0A097QXA1"/>
<organism evidence="3 4">
    <name type="scientific">Hafnia alvei FB1</name>
    <dbReference type="NCBI Taxonomy" id="1453496"/>
    <lineage>
        <taxon>Bacteria</taxon>
        <taxon>Pseudomonadati</taxon>
        <taxon>Pseudomonadota</taxon>
        <taxon>Gammaproteobacteria</taxon>
        <taxon>Enterobacterales</taxon>
        <taxon>Hafniaceae</taxon>
        <taxon>Hafnia</taxon>
    </lineage>
</organism>
<keyword evidence="1" id="KW-0472">Membrane</keyword>
<dbReference type="Proteomes" id="UP000029986">
    <property type="component" value="Chromosome"/>
</dbReference>